<dbReference type="AlphaFoldDB" id="A0A974DUQ7"/>
<name>A0A974DUQ7_XENLA</name>
<dbReference type="GO" id="GO:0044183">
    <property type="term" value="F:protein folding chaperone"/>
    <property type="evidence" value="ECO:0007669"/>
    <property type="project" value="TreeGrafter"/>
</dbReference>
<dbReference type="InterPro" id="IPR050435">
    <property type="entry name" value="MZM1/LYRM7"/>
</dbReference>
<keyword evidence="3" id="KW-0496">Mitochondrion</keyword>
<keyword evidence="4" id="KW-0143">Chaperone</keyword>
<evidence type="ECO:0000256" key="4">
    <source>
        <dbReference type="ARBA" id="ARBA00023186"/>
    </source>
</evidence>
<dbReference type="InterPro" id="IPR045298">
    <property type="entry name" value="Complex1_LYR_LYRM7"/>
</dbReference>
<gene>
    <name evidence="5" type="ORF">XELAEV_18010723mg</name>
</gene>
<comment type="similarity">
    <text evidence="2">Belongs to the complex I LYR family.</text>
</comment>
<evidence type="ECO:0000256" key="2">
    <source>
        <dbReference type="ARBA" id="ARBA00009508"/>
    </source>
</evidence>
<protein>
    <recommendedName>
        <fullName evidence="7">Complex III assembly factor LYRM7</fullName>
    </recommendedName>
</protein>
<evidence type="ECO:0008006" key="7">
    <source>
        <dbReference type="Google" id="ProtNLM"/>
    </source>
</evidence>
<dbReference type="GO" id="GO:0034551">
    <property type="term" value="P:mitochondrial respiratory chain complex III assembly"/>
    <property type="evidence" value="ECO:0007669"/>
    <property type="project" value="InterPro"/>
</dbReference>
<proteinExistence type="inferred from homology"/>
<dbReference type="PANTHER" id="PTHR46749:SF1">
    <property type="entry name" value="COMPLEX III ASSEMBLY FACTOR LYRM7"/>
    <property type="match status" value="1"/>
</dbReference>
<evidence type="ECO:0000256" key="1">
    <source>
        <dbReference type="ARBA" id="ARBA00004305"/>
    </source>
</evidence>
<dbReference type="PANTHER" id="PTHR46749">
    <property type="entry name" value="COMPLEX III ASSEMBLY FACTOR LYRM7"/>
    <property type="match status" value="1"/>
</dbReference>
<dbReference type="GO" id="GO:0005759">
    <property type="term" value="C:mitochondrial matrix"/>
    <property type="evidence" value="ECO:0007669"/>
    <property type="project" value="UniProtKB-SubCell"/>
</dbReference>
<dbReference type="CDD" id="cd20267">
    <property type="entry name" value="Complex1_LYR_LYRM7"/>
    <property type="match status" value="1"/>
</dbReference>
<reference evidence="6" key="1">
    <citation type="journal article" date="2016" name="Nature">
        <title>Genome evolution in the allotetraploid frog Xenopus laevis.</title>
        <authorList>
            <person name="Session A.M."/>
            <person name="Uno Y."/>
            <person name="Kwon T."/>
            <person name="Chapman J.A."/>
            <person name="Toyoda A."/>
            <person name="Takahashi S."/>
            <person name="Fukui A."/>
            <person name="Hikosaka A."/>
            <person name="Suzuki A."/>
            <person name="Kondo M."/>
            <person name="van Heeringen S.J."/>
            <person name="Quigley I."/>
            <person name="Heinz S."/>
            <person name="Ogino H."/>
            <person name="Ochi H."/>
            <person name="Hellsten U."/>
            <person name="Lyons J.B."/>
            <person name="Simakov O."/>
            <person name="Putnam N."/>
            <person name="Stites J."/>
            <person name="Kuroki Y."/>
            <person name="Tanaka T."/>
            <person name="Michiue T."/>
            <person name="Watanabe M."/>
            <person name="Bogdanovic O."/>
            <person name="Lister R."/>
            <person name="Georgiou G."/>
            <person name="Paranjpe S.S."/>
            <person name="van Kruijsbergen I."/>
            <person name="Shu S."/>
            <person name="Carlson J."/>
            <person name="Kinoshita T."/>
            <person name="Ohta Y."/>
            <person name="Mawaribuchi S."/>
            <person name="Jenkins J."/>
            <person name="Grimwood J."/>
            <person name="Schmutz J."/>
            <person name="Mitros T."/>
            <person name="Mozaffari S.V."/>
            <person name="Suzuki Y."/>
            <person name="Haramoto Y."/>
            <person name="Yamamoto T.S."/>
            <person name="Takagi C."/>
            <person name="Heald R."/>
            <person name="Miller K."/>
            <person name="Haudenschild C."/>
            <person name="Kitzman J."/>
            <person name="Nakayama T."/>
            <person name="Izutsu Y."/>
            <person name="Robert J."/>
            <person name="Fortriede J."/>
            <person name="Burns K."/>
            <person name="Lotay V."/>
            <person name="Karimi K."/>
            <person name="Yasuoka Y."/>
            <person name="Dichmann D.S."/>
            <person name="Flajnik M.F."/>
            <person name="Houston D.W."/>
            <person name="Shendure J."/>
            <person name="DuPasquier L."/>
            <person name="Vize P.D."/>
            <person name="Zorn A.M."/>
            <person name="Ito M."/>
            <person name="Marcotte E.M."/>
            <person name="Wallingford J.B."/>
            <person name="Ito Y."/>
            <person name="Asashima M."/>
            <person name="Ueno N."/>
            <person name="Matsuda Y."/>
            <person name="Veenstra G.J."/>
            <person name="Fujiyama A."/>
            <person name="Harland R.M."/>
            <person name="Taira M."/>
            <person name="Rokhsar D.S."/>
        </authorList>
    </citation>
    <scope>NUCLEOTIDE SEQUENCE [LARGE SCALE GENOMIC DNA]</scope>
    <source>
        <strain evidence="6">J</strain>
    </source>
</reference>
<dbReference type="Proteomes" id="UP000694892">
    <property type="component" value="Chromosome 1S"/>
</dbReference>
<dbReference type="OMA" id="TRQYVFH"/>
<evidence type="ECO:0000256" key="3">
    <source>
        <dbReference type="ARBA" id="ARBA00023128"/>
    </source>
</evidence>
<organism evidence="5 6">
    <name type="scientific">Xenopus laevis</name>
    <name type="common">African clawed frog</name>
    <dbReference type="NCBI Taxonomy" id="8355"/>
    <lineage>
        <taxon>Eukaryota</taxon>
        <taxon>Metazoa</taxon>
        <taxon>Chordata</taxon>
        <taxon>Craniata</taxon>
        <taxon>Vertebrata</taxon>
        <taxon>Euteleostomi</taxon>
        <taxon>Amphibia</taxon>
        <taxon>Batrachia</taxon>
        <taxon>Anura</taxon>
        <taxon>Pipoidea</taxon>
        <taxon>Pipidae</taxon>
        <taxon>Xenopodinae</taxon>
        <taxon>Xenopus</taxon>
        <taxon>Xenopus</taxon>
    </lineage>
</organism>
<dbReference type="EMBL" id="CM004467">
    <property type="protein sequence ID" value="OCT98489.1"/>
    <property type="molecule type" value="Genomic_DNA"/>
</dbReference>
<comment type="subcellular location">
    <subcellularLocation>
        <location evidence="1">Mitochondrion matrix</location>
    </subcellularLocation>
</comment>
<accession>A0A974DUQ7</accession>
<evidence type="ECO:0000313" key="6">
    <source>
        <dbReference type="Proteomes" id="UP000694892"/>
    </source>
</evidence>
<sequence>MSGGWAGDEGRDLGIGADDVRGGTDDVAVKNQAVLVKSEQVVLKLFKTLHRTRQSVFQNDHRALEAARQSINEEFKKNKIECSSTKISELLKFGTDVEILLRTSVVQGIHKDSNTLVLQARRDLLLDNIPFCDAPEKQTQS</sequence>
<evidence type="ECO:0000313" key="5">
    <source>
        <dbReference type="EMBL" id="OCT98489.1"/>
    </source>
</evidence>